<keyword evidence="2" id="KW-1185">Reference proteome</keyword>
<dbReference type="RefSeq" id="WP_012257602.1">
    <property type="nucleotide sequence ID" value="NC_010175.1"/>
</dbReference>
<dbReference type="Pfam" id="PF20092">
    <property type="entry name" value="DUF6483"/>
    <property type="match status" value="1"/>
</dbReference>
<dbReference type="EMBL" id="CP000909">
    <property type="protein sequence ID" value="ABY34948.1"/>
    <property type="molecule type" value="Genomic_DNA"/>
</dbReference>
<reference evidence="2" key="1">
    <citation type="journal article" date="2011" name="BMC Genomics">
        <title>Complete genome sequence of the filamentous anoxygenic phototrophic bacterium Chloroflexus aurantiacus.</title>
        <authorList>
            <person name="Tang K.H."/>
            <person name="Barry K."/>
            <person name="Chertkov O."/>
            <person name="Dalin E."/>
            <person name="Han C.S."/>
            <person name="Hauser L.J."/>
            <person name="Honchak B.M."/>
            <person name="Karbach L.E."/>
            <person name="Land M.L."/>
            <person name="Lapidus A."/>
            <person name="Larimer F.W."/>
            <person name="Mikhailova N."/>
            <person name="Pitluck S."/>
            <person name="Pierson B.K."/>
            <person name="Blankenship R.E."/>
        </authorList>
    </citation>
    <scope>NUCLEOTIDE SEQUENCE [LARGE SCALE GENOMIC DNA]</scope>
    <source>
        <strain evidence="2">ATCC 29366 / DSM 635 / J-10-fl</strain>
    </source>
</reference>
<accession>A9WCF7</accession>
<gene>
    <name evidence="1" type="ordered locus">Caur_1731</name>
</gene>
<dbReference type="InterPro" id="IPR045507">
    <property type="entry name" value="DUF6483"/>
</dbReference>
<name>A9WCF7_CHLAA</name>
<dbReference type="InParanoid" id="A9WCF7"/>
<dbReference type="PATRIC" id="fig|324602.8.peg.1973"/>
<protein>
    <submittedName>
        <fullName evidence="1">Uncharacterized protein</fullName>
    </submittedName>
</protein>
<dbReference type="Proteomes" id="UP000002008">
    <property type="component" value="Chromosome"/>
</dbReference>
<evidence type="ECO:0000313" key="2">
    <source>
        <dbReference type="Proteomes" id="UP000002008"/>
    </source>
</evidence>
<dbReference type="EnsemblBacteria" id="ABY34948">
    <property type="protein sequence ID" value="ABY34948"/>
    <property type="gene ID" value="Caur_1731"/>
</dbReference>
<evidence type="ECO:0000313" key="1">
    <source>
        <dbReference type="EMBL" id="ABY34948.1"/>
    </source>
</evidence>
<dbReference type="KEGG" id="cau:Caur_1731"/>
<dbReference type="AlphaFoldDB" id="A9WCF7"/>
<dbReference type="eggNOG" id="ENOG5030T6G">
    <property type="taxonomic scope" value="Bacteria"/>
</dbReference>
<sequence length="217" mass="24401">MYRDDYILRMIAQFGAIIRHILGLYREGKSPLVRIAIDNAYRDRLGVGSDRIATLSDQQLLALLRFHHRSEEWWVEGAYLAALLTTESRLFADDGEMEEAATRALLALQLVIECRLAAPEDVPDYIPDYAVLLDLLRDYVLPTPTLAALFTLCEQNGDLARSEDLLHELISRDRAGWLATARAFYTRLLSQDDQVLDAGGLSRAEVLTALAELDRPG</sequence>
<proteinExistence type="predicted"/>
<organism evidence="1 2">
    <name type="scientific">Chloroflexus aurantiacus (strain ATCC 29366 / DSM 635 / J-10-fl)</name>
    <dbReference type="NCBI Taxonomy" id="324602"/>
    <lineage>
        <taxon>Bacteria</taxon>
        <taxon>Bacillati</taxon>
        <taxon>Chloroflexota</taxon>
        <taxon>Chloroflexia</taxon>
        <taxon>Chloroflexales</taxon>
        <taxon>Chloroflexineae</taxon>
        <taxon>Chloroflexaceae</taxon>
        <taxon>Chloroflexus</taxon>
    </lineage>
</organism>
<dbReference type="HOGENOM" id="CLU_1228128_0_0_0"/>